<sequence length="51" mass="6104">MKLNGIQTLFLLQKKVPISISHVQYLPYLLLIQSRIKIDTFQQHRVYKFTT</sequence>
<evidence type="ECO:0000313" key="1">
    <source>
        <dbReference type="EMBL" id="AYV86644.1"/>
    </source>
</evidence>
<proteinExistence type="predicted"/>
<organism evidence="1">
    <name type="scientific">Sylvanvirus sp</name>
    <dbReference type="NCBI Taxonomy" id="2487774"/>
    <lineage>
        <taxon>Viruses</taxon>
    </lineage>
</organism>
<name>A0A3G5AJ75_9VIRU</name>
<accession>A0A3G5AJ75</accession>
<protein>
    <submittedName>
        <fullName evidence="1">Uncharacterized protein</fullName>
    </submittedName>
</protein>
<reference evidence="1" key="1">
    <citation type="submission" date="2018-10" db="EMBL/GenBank/DDBJ databases">
        <title>Hidden diversity of soil giant viruses.</title>
        <authorList>
            <person name="Schulz F."/>
            <person name="Alteio L."/>
            <person name="Goudeau D."/>
            <person name="Ryan E.M."/>
            <person name="Malmstrom R.R."/>
            <person name="Blanchard J."/>
            <person name="Woyke T."/>
        </authorList>
    </citation>
    <scope>NUCLEOTIDE SEQUENCE</scope>
    <source>
        <strain evidence="1">SYV1</strain>
    </source>
</reference>
<gene>
    <name evidence="1" type="ORF">Sylvanvirus5_12</name>
</gene>
<dbReference type="EMBL" id="MK072511">
    <property type="protein sequence ID" value="AYV86644.1"/>
    <property type="molecule type" value="Genomic_DNA"/>
</dbReference>